<dbReference type="AlphaFoldDB" id="J9F607"/>
<proteinExistence type="predicted"/>
<dbReference type="EMBL" id="AMCI01008903">
    <property type="protein sequence ID" value="EJW90326.1"/>
    <property type="molecule type" value="Genomic_DNA"/>
</dbReference>
<feature type="non-terminal residue" evidence="1">
    <location>
        <position position="45"/>
    </location>
</feature>
<sequence>MKKFSVSAILAMGVLTVSSGAFAGTTSSLYRGLVTVEVADTVVPK</sequence>
<reference evidence="1" key="1">
    <citation type="journal article" date="2012" name="PLoS ONE">
        <title>Gene sets for utilization of primary and secondary nutrition supplies in the distal gut of endangered iberian lynx.</title>
        <authorList>
            <person name="Alcaide M."/>
            <person name="Messina E."/>
            <person name="Richter M."/>
            <person name="Bargiela R."/>
            <person name="Peplies J."/>
            <person name="Huws S.A."/>
            <person name="Newbold C.J."/>
            <person name="Golyshin P.N."/>
            <person name="Simon M.A."/>
            <person name="Lopez G."/>
            <person name="Yakimov M.M."/>
            <person name="Ferrer M."/>
        </authorList>
    </citation>
    <scope>NUCLEOTIDE SEQUENCE</scope>
</reference>
<protein>
    <submittedName>
        <fullName evidence="1">Secreted protein</fullName>
    </submittedName>
</protein>
<organism evidence="1">
    <name type="scientific">gut metagenome</name>
    <dbReference type="NCBI Taxonomy" id="749906"/>
    <lineage>
        <taxon>unclassified sequences</taxon>
        <taxon>metagenomes</taxon>
        <taxon>organismal metagenomes</taxon>
    </lineage>
</organism>
<evidence type="ECO:0000313" key="1">
    <source>
        <dbReference type="EMBL" id="EJW90326.1"/>
    </source>
</evidence>
<comment type="caution">
    <text evidence="1">The sequence shown here is derived from an EMBL/GenBank/DDBJ whole genome shotgun (WGS) entry which is preliminary data.</text>
</comment>
<accession>J9F607</accession>
<name>J9F607_9ZZZZ</name>
<gene>
    <name evidence="1" type="ORF">EVA_21564</name>
</gene>